<reference evidence="1" key="1">
    <citation type="submission" date="2014-05" db="EMBL/GenBank/DDBJ databases">
        <authorList>
            <person name="Chronopoulou M."/>
        </authorList>
    </citation>
    <scope>NUCLEOTIDE SEQUENCE</scope>
    <source>
        <tissue evidence="1">Whole organism</tissue>
    </source>
</reference>
<sequence length="53" mass="6183">MERCDKIRSDCKEIVVILKHQNSKAAYYRNKFTIIPHWGGGLQETLTSTHIHD</sequence>
<accession>A0A0K2UAN5</accession>
<organism evidence="1">
    <name type="scientific">Lepeophtheirus salmonis</name>
    <name type="common">Salmon louse</name>
    <name type="synonym">Caligus salmonis</name>
    <dbReference type="NCBI Taxonomy" id="72036"/>
    <lineage>
        <taxon>Eukaryota</taxon>
        <taxon>Metazoa</taxon>
        <taxon>Ecdysozoa</taxon>
        <taxon>Arthropoda</taxon>
        <taxon>Crustacea</taxon>
        <taxon>Multicrustacea</taxon>
        <taxon>Hexanauplia</taxon>
        <taxon>Copepoda</taxon>
        <taxon>Siphonostomatoida</taxon>
        <taxon>Caligidae</taxon>
        <taxon>Lepeophtheirus</taxon>
    </lineage>
</organism>
<name>A0A0K2UAN5_LEPSM</name>
<proteinExistence type="predicted"/>
<protein>
    <submittedName>
        <fullName evidence="1">Uncharacterized protein</fullName>
    </submittedName>
</protein>
<evidence type="ECO:0000313" key="1">
    <source>
        <dbReference type="EMBL" id="CDW34997.1"/>
    </source>
</evidence>
<dbReference type="AlphaFoldDB" id="A0A0K2UAN5"/>
<dbReference type="EMBL" id="HACA01017636">
    <property type="protein sequence ID" value="CDW34997.1"/>
    <property type="molecule type" value="Transcribed_RNA"/>
</dbReference>